<proteinExistence type="predicted"/>
<dbReference type="AlphaFoldDB" id="A0A9Q3HU45"/>
<dbReference type="SUPFAM" id="SSF56672">
    <property type="entry name" value="DNA/RNA polymerases"/>
    <property type="match status" value="1"/>
</dbReference>
<dbReference type="Gene3D" id="3.10.10.10">
    <property type="entry name" value="HIV Type 1 Reverse Transcriptase, subunit A, domain 1"/>
    <property type="match status" value="1"/>
</dbReference>
<gene>
    <name evidence="1" type="ORF">O181_056087</name>
</gene>
<dbReference type="InterPro" id="IPR043502">
    <property type="entry name" value="DNA/RNA_pol_sf"/>
</dbReference>
<dbReference type="InterPro" id="IPR043128">
    <property type="entry name" value="Rev_trsase/Diguanyl_cyclase"/>
</dbReference>
<dbReference type="InterPro" id="IPR053134">
    <property type="entry name" value="RNA-dir_DNA_polymerase"/>
</dbReference>
<sequence>MKILRKKGPDFAIGEEHLGQHRGHDVELYLNVERPYTPFLRRPPYTARLETSEEIEKHVNELIDMDVIRQIGHNRIVEVTTISLITWNVGKIRLCGDFRAQNNYTKADKYPIQKIPHSLEELATAKYITNMDCMRGFHQNGVDPKFYMSTPECLLATRLHQPTYKG</sequence>
<dbReference type="EMBL" id="AVOT02025218">
    <property type="protein sequence ID" value="MBW0516372.1"/>
    <property type="molecule type" value="Genomic_DNA"/>
</dbReference>
<evidence type="ECO:0000313" key="1">
    <source>
        <dbReference type="EMBL" id="MBW0516372.1"/>
    </source>
</evidence>
<dbReference type="PANTHER" id="PTHR24559:SF444">
    <property type="entry name" value="REVERSE TRANSCRIPTASE DOMAIN-CONTAINING PROTEIN"/>
    <property type="match status" value="1"/>
</dbReference>
<accession>A0A9Q3HU45</accession>
<comment type="caution">
    <text evidence="1">The sequence shown here is derived from an EMBL/GenBank/DDBJ whole genome shotgun (WGS) entry which is preliminary data.</text>
</comment>
<evidence type="ECO:0000313" key="2">
    <source>
        <dbReference type="Proteomes" id="UP000765509"/>
    </source>
</evidence>
<reference evidence="1" key="1">
    <citation type="submission" date="2021-03" db="EMBL/GenBank/DDBJ databases">
        <title>Draft genome sequence of rust myrtle Austropuccinia psidii MF-1, a brazilian biotype.</title>
        <authorList>
            <person name="Quecine M.C."/>
            <person name="Pachon D.M.R."/>
            <person name="Bonatelli M.L."/>
            <person name="Correr F.H."/>
            <person name="Franceschini L.M."/>
            <person name="Leite T.F."/>
            <person name="Margarido G.R.A."/>
            <person name="Almeida C.A."/>
            <person name="Ferrarezi J.A."/>
            <person name="Labate C.A."/>
        </authorList>
    </citation>
    <scope>NUCLEOTIDE SEQUENCE</scope>
    <source>
        <strain evidence="1">MF-1</strain>
    </source>
</reference>
<dbReference type="Proteomes" id="UP000765509">
    <property type="component" value="Unassembled WGS sequence"/>
</dbReference>
<protein>
    <submittedName>
        <fullName evidence="1">Uncharacterized protein</fullName>
    </submittedName>
</protein>
<dbReference type="PANTHER" id="PTHR24559">
    <property type="entry name" value="TRANSPOSON TY3-I GAG-POL POLYPROTEIN"/>
    <property type="match status" value="1"/>
</dbReference>
<organism evidence="1 2">
    <name type="scientific">Austropuccinia psidii MF-1</name>
    <dbReference type="NCBI Taxonomy" id="1389203"/>
    <lineage>
        <taxon>Eukaryota</taxon>
        <taxon>Fungi</taxon>
        <taxon>Dikarya</taxon>
        <taxon>Basidiomycota</taxon>
        <taxon>Pucciniomycotina</taxon>
        <taxon>Pucciniomycetes</taxon>
        <taxon>Pucciniales</taxon>
        <taxon>Sphaerophragmiaceae</taxon>
        <taxon>Austropuccinia</taxon>
    </lineage>
</organism>
<name>A0A9Q3HU45_9BASI</name>
<keyword evidence="2" id="KW-1185">Reference proteome</keyword>
<dbReference type="Gene3D" id="3.30.70.270">
    <property type="match status" value="1"/>
</dbReference>
<dbReference type="OrthoDB" id="6776860at2759"/>